<dbReference type="RefSeq" id="WP_089073843.1">
    <property type="nucleotide sequence ID" value="NZ_CBCSAM010000006.1"/>
</dbReference>
<gene>
    <name evidence="1" type="ORF">CF386_07655</name>
</gene>
<reference evidence="1 2" key="1">
    <citation type="journal article" date="2016" name="Int. J. Syst. Evol. Microbiol.">
        <title>Paraphotobacterium marinum gen. nov., sp. nov., a member of the family Vibrionaceae, isolated from surface seawater.</title>
        <authorList>
            <person name="Huang Z."/>
            <person name="Dong C."/>
            <person name="Shao Z."/>
        </authorList>
    </citation>
    <scope>NUCLEOTIDE SEQUENCE [LARGE SCALE GENOMIC DNA]</scope>
    <source>
        <strain evidence="1 2">NSCS20N07D</strain>
    </source>
</reference>
<accession>A0A220VEZ8</accession>
<sequence>MSKIQKFNGDFIHQSQFTIRLNDLLLGAHLGNDKVLSLITEAHNDLLLERNASFEDVNGCILMVKNVNLEYKKEVMYKDTLHIHIGVYNISKYRVSLYFENRNQNNEVCQKALIDCVYLDRENHSLMDTNNIIDCYRRL</sequence>
<evidence type="ECO:0008006" key="3">
    <source>
        <dbReference type="Google" id="ProtNLM"/>
    </source>
</evidence>
<keyword evidence="2" id="KW-1185">Reference proteome</keyword>
<dbReference type="InterPro" id="IPR029069">
    <property type="entry name" value="HotDog_dom_sf"/>
</dbReference>
<evidence type="ECO:0000313" key="2">
    <source>
        <dbReference type="Proteomes" id="UP000242175"/>
    </source>
</evidence>
<dbReference type="EMBL" id="CP022356">
    <property type="protein sequence ID" value="ASK78935.1"/>
    <property type="molecule type" value="Genomic_DNA"/>
</dbReference>
<dbReference type="SUPFAM" id="SSF54637">
    <property type="entry name" value="Thioesterase/thiol ester dehydrase-isomerase"/>
    <property type="match status" value="1"/>
</dbReference>
<protein>
    <recommendedName>
        <fullName evidence="3">Thioesterase</fullName>
    </recommendedName>
</protein>
<dbReference type="Gene3D" id="3.10.129.10">
    <property type="entry name" value="Hotdog Thioesterase"/>
    <property type="match status" value="1"/>
</dbReference>
<dbReference type="KEGG" id="pmai:CF386_07655"/>
<dbReference type="OrthoDB" id="333038at2"/>
<evidence type="ECO:0000313" key="1">
    <source>
        <dbReference type="EMBL" id="ASK78935.1"/>
    </source>
</evidence>
<dbReference type="Pfam" id="PF13279">
    <property type="entry name" value="4HBT_2"/>
    <property type="match status" value="1"/>
</dbReference>
<dbReference type="Proteomes" id="UP000242175">
    <property type="component" value="Chromosome small"/>
</dbReference>
<dbReference type="AlphaFoldDB" id="A0A220VEZ8"/>
<name>A0A220VEZ8_9GAMM</name>
<organism evidence="1 2">
    <name type="scientific">Paraphotobacterium marinum</name>
    <dbReference type="NCBI Taxonomy" id="1755811"/>
    <lineage>
        <taxon>Bacteria</taxon>
        <taxon>Pseudomonadati</taxon>
        <taxon>Pseudomonadota</taxon>
        <taxon>Gammaproteobacteria</taxon>
        <taxon>Vibrionales</taxon>
        <taxon>Vibrionaceae</taxon>
        <taxon>Paraphotobacterium</taxon>
    </lineage>
</organism>
<proteinExistence type="predicted"/>